<dbReference type="RefSeq" id="WP_252081850.1">
    <property type="nucleotide sequence ID" value="NZ_CP092418.1"/>
</dbReference>
<protein>
    <submittedName>
        <fullName evidence="2">Uncharacterized protein</fullName>
    </submittedName>
</protein>
<feature type="region of interest" description="Disordered" evidence="1">
    <location>
        <begin position="1"/>
        <end position="21"/>
    </location>
</feature>
<name>A0ABY4V655_9GAMM</name>
<feature type="compositionally biased region" description="Basic and acidic residues" evidence="1">
    <location>
        <begin position="1"/>
        <end position="16"/>
    </location>
</feature>
<keyword evidence="3" id="KW-1185">Reference proteome</keyword>
<dbReference type="EMBL" id="CP092418">
    <property type="protein sequence ID" value="USD19756.1"/>
    <property type="molecule type" value="Genomic_DNA"/>
</dbReference>
<dbReference type="Proteomes" id="UP001055658">
    <property type="component" value="Chromosome"/>
</dbReference>
<proteinExistence type="predicted"/>
<evidence type="ECO:0000256" key="1">
    <source>
        <dbReference type="SAM" id="MobiDB-lite"/>
    </source>
</evidence>
<reference evidence="2" key="1">
    <citation type="submission" date="2022-02" db="EMBL/GenBank/DDBJ databases">
        <title>Coral-associated bacteria.</title>
        <authorList>
            <person name="Tang K."/>
            <person name="Wang X."/>
        </authorList>
    </citation>
    <scope>NUCLEOTIDE SEQUENCE</scope>
    <source>
        <strain evidence="2">SCSIO 43006</strain>
    </source>
</reference>
<sequence length="213" mass="23401">MSDPKCNHESSEKNHVDSLATPAASQTSSTFIALLNAYQAYKAGVPGALNIENQSPYVLKYANTFWLNNIMGLNIPGFSIPGNGKGAEIPFAASAWSDAKLGVAYDYCENFSEGGKRRIFIFTQWKSATFAFMGACAPFWSKDANGVLQPPELPPLKIPDPKDKNKLIYNSEWGLKSIWEVGVFDATPDKLEIKYLTNGNTIHVLVQKQSSTQ</sequence>
<evidence type="ECO:0000313" key="2">
    <source>
        <dbReference type="EMBL" id="USD19756.1"/>
    </source>
</evidence>
<gene>
    <name evidence="2" type="ORF">MJO52_11750</name>
</gene>
<evidence type="ECO:0000313" key="3">
    <source>
        <dbReference type="Proteomes" id="UP001055658"/>
    </source>
</evidence>
<organism evidence="2 3">
    <name type="scientific">Microbulbifer variabilis</name>
    <dbReference type="NCBI Taxonomy" id="266805"/>
    <lineage>
        <taxon>Bacteria</taxon>
        <taxon>Pseudomonadati</taxon>
        <taxon>Pseudomonadota</taxon>
        <taxon>Gammaproteobacteria</taxon>
        <taxon>Cellvibrionales</taxon>
        <taxon>Microbulbiferaceae</taxon>
        <taxon>Microbulbifer</taxon>
    </lineage>
</organism>
<accession>A0ABY4V655</accession>